<dbReference type="InterPro" id="IPR014555">
    <property type="entry name" value="RecF-like"/>
</dbReference>
<accession>E0SFC3</accession>
<dbReference type="Pfam" id="PF13304">
    <property type="entry name" value="AAA_21"/>
    <property type="match status" value="1"/>
</dbReference>
<dbReference type="eggNOG" id="COG4637">
    <property type="taxonomic scope" value="Bacteria"/>
</dbReference>
<dbReference type="GO" id="GO:0006302">
    <property type="term" value="P:double-strand break repair"/>
    <property type="evidence" value="ECO:0007669"/>
    <property type="project" value="TreeGrafter"/>
</dbReference>
<dbReference type="GO" id="GO:0016887">
    <property type="term" value="F:ATP hydrolysis activity"/>
    <property type="evidence" value="ECO:0007669"/>
    <property type="project" value="InterPro"/>
</dbReference>
<sequence>MGMLRGGMMTTALDKLTIKGFKSIRSLVDFELGSLNVIVGGNGAGKSNLIAFFKMLRALIDGNLNRYVRDSGGAGDLLFNGRKITQKMEFETRFGTRGFRFKLVPTPANSCAIEDEARYYGGGQKTDGGKTGWWLLGDSHDGTSLMVTEVKDKKLDARFSQPVYDAIASWQIYHFHDTGSTAGMRNYEIVQDNRVLRTDAANIGPFLLKLKQHHPAEYTAIVNAIRLVTPFFDDFLLEPRQSGDREEVNISWTQKGSDYPMQPYHLSDGSIRFICLATALLQPVLPATIIIDEPELGLHPAAIVILAELIQQAAQRTQVLIATQSPALIDQFSINDIIVVNRKDGASSFERLNEADFAVWLENYSVGELWTKNVITGGPVYE</sequence>
<dbReference type="AlphaFoldDB" id="E0SFC3"/>
<evidence type="ECO:0000313" key="2">
    <source>
        <dbReference type="EMBL" id="ADM99975.1"/>
    </source>
</evidence>
<dbReference type="PANTHER" id="PTHR32182">
    <property type="entry name" value="DNA REPLICATION AND REPAIR PROTEIN RECF"/>
    <property type="match status" value="1"/>
</dbReference>
<name>E0SFC3_DICD3</name>
<protein>
    <recommendedName>
        <fullName evidence="1">ATPase AAA-type core domain-containing protein</fullName>
    </recommendedName>
</protein>
<proteinExistence type="predicted"/>
<dbReference type="STRING" id="198628.Dda3937_03074"/>
<feature type="domain" description="ATPase AAA-type core" evidence="1">
    <location>
        <begin position="35"/>
        <end position="330"/>
    </location>
</feature>
<keyword evidence="3" id="KW-1185">Reference proteome</keyword>
<dbReference type="Proteomes" id="UP000006859">
    <property type="component" value="Chromosome"/>
</dbReference>
<dbReference type="InterPro" id="IPR003959">
    <property type="entry name" value="ATPase_AAA_core"/>
</dbReference>
<dbReference type="GO" id="GO:0000731">
    <property type="term" value="P:DNA synthesis involved in DNA repair"/>
    <property type="evidence" value="ECO:0007669"/>
    <property type="project" value="TreeGrafter"/>
</dbReference>
<evidence type="ECO:0000313" key="3">
    <source>
        <dbReference type="Proteomes" id="UP000006859"/>
    </source>
</evidence>
<dbReference type="KEGG" id="ddd:Dda3937_03074"/>
<dbReference type="HOGENOM" id="CLU_035814_1_1_6"/>
<dbReference type="PANTHER" id="PTHR32182:SF22">
    <property type="entry name" value="ATP-DEPENDENT ENDONUCLEASE, OLD FAMILY-RELATED"/>
    <property type="match status" value="1"/>
</dbReference>
<reference evidence="2 3" key="1">
    <citation type="journal article" date="2011" name="J. Bacteriol.">
        <title>Genome sequence of the plant-pathogenic bacterium Dickeya dadantii 3937.</title>
        <authorList>
            <person name="Glasner J.D."/>
            <person name="Yang C.H."/>
            <person name="Reverchon S."/>
            <person name="Hugouvieux-Cotte-Pattat N."/>
            <person name="Condemine G."/>
            <person name="Bohin J.P."/>
            <person name="Van Gijsegem F."/>
            <person name="Yang S."/>
            <person name="Franza T."/>
            <person name="Expert D."/>
            <person name="Plunkett G. III"/>
            <person name="San Francisco M.J."/>
            <person name="Charkowski A.O."/>
            <person name="Py B."/>
            <person name="Bell K."/>
            <person name="Rauscher L."/>
            <person name="Rodriguez-Palenzuela P."/>
            <person name="Toussaint A."/>
            <person name="Holeva M.C."/>
            <person name="He S.Y."/>
            <person name="Douet V."/>
            <person name="Boccara M."/>
            <person name="Blanco C."/>
            <person name="Toth I."/>
            <person name="Anderson B.D."/>
            <person name="Biehl B.S."/>
            <person name="Mau B."/>
            <person name="Flynn S.M."/>
            <person name="Barras F."/>
            <person name="Lindeberg M."/>
            <person name="Birch P.R."/>
            <person name="Tsuyumu S."/>
            <person name="Shi X."/>
            <person name="Hibbing M."/>
            <person name="Yap M.N."/>
            <person name="Carpentier M."/>
            <person name="Dassa E."/>
            <person name="Umehara M."/>
            <person name="Kim J.F."/>
            <person name="Rusch M."/>
            <person name="Soni P."/>
            <person name="Mayhew G.F."/>
            <person name="Fouts D.E."/>
            <person name="Gill S.R."/>
            <person name="Blattner F.R."/>
            <person name="Keen N.T."/>
            <person name="Perna N.T."/>
        </authorList>
    </citation>
    <scope>NUCLEOTIDE SEQUENCE [LARGE SCALE GENOMIC DNA]</scope>
    <source>
        <strain evidence="2 3">3937</strain>
    </source>
</reference>
<dbReference type="InterPro" id="IPR027417">
    <property type="entry name" value="P-loop_NTPase"/>
</dbReference>
<evidence type="ECO:0000259" key="1">
    <source>
        <dbReference type="Pfam" id="PF13304"/>
    </source>
</evidence>
<dbReference type="PIRSF" id="PIRSF029347">
    <property type="entry name" value="RecF"/>
    <property type="match status" value="1"/>
</dbReference>
<dbReference type="SUPFAM" id="SSF52540">
    <property type="entry name" value="P-loop containing nucleoside triphosphate hydrolases"/>
    <property type="match status" value="1"/>
</dbReference>
<dbReference type="EMBL" id="CP002038">
    <property type="protein sequence ID" value="ADM99975.1"/>
    <property type="molecule type" value="Genomic_DNA"/>
</dbReference>
<gene>
    <name evidence="2" type="ordered locus">Dda3937_03074</name>
</gene>
<dbReference type="Gene3D" id="3.40.50.300">
    <property type="entry name" value="P-loop containing nucleotide triphosphate hydrolases"/>
    <property type="match status" value="1"/>
</dbReference>
<organism evidence="2 3">
    <name type="scientific">Dickeya dadantii (strain 3937)</name>
    <name type="common">Erwinia chrysanthemi (strain 3937)</name>
    <dbReference type="NCBI Taxonomy" id="198628"/>
    <lineage>
        <taxon>Bacteria</taxon>
        <taxon>Pseudomonadati</taxon>
        <taxon>Pseudomonadota</taxon>
        <taxon>Gammaproteobacteria</taxon>
        <taxon>Enterobacterales</taxon>
        <taxon>Pectobacteriaceae</taxon>
        <taxon>Dickeya</taxon>
    </lineage>
</organism>
<dbReference type="GO" id="GO:0005524">
    <property type="term" value="F:ATP binding"/>
    <property type="evidence" value="ECO:0007669"/>
    <property type="project" value="InterPro"/>
</dbReference>